<dbReference type="InterPro" id="IPR020084">
    <property type="entry name" value="NUDIX_hydrolase_CS"/>
</dbReference>
<dbReference type="InterPro" id="IPR014078">
    <property type="entry name" value="Nudix_YtkD"/>
</dbReference>
<evidence type="ECO:0000313" key="6">
    <source>
        <dbReference type="Proteomes" id="UP000018296"/>
    </source>
</evidence>
<dbReference type="Gene3D" id="3.90.79.10">
    <property type="entry name" value="Nucleoside Triphosphate Pyrophosphohydrolase"/>
    <property type="match status" value="1"/>
</dbReference>
<dbReference type="PANTHER" id="PTHR43736">
    <property type="entry name" value="ADP-RIBOSE PYROPHOSPHATASE"/>
    <property type="match status" value="1"/>
</dbReference>
<protein>
    <submittedName>
        <fullName evidence="5">7,8-dihydro-8-oxoguanine-triphosphatase</fullName>
    </submittedName>
</protein>
<keyword evidence="6" id="KW-1185">Reference proteome</keyword>
<gene>
    <name evidence="5" type="ORF">P343_02320</name>
</gene>
<evidence type="ECO:0000256" key="3">
    <source>
        <dbReference type="RuleBase" id="RU003476"/>
    </source>
</evidence>
<dbReference type="InterPro" id="IPR020476">
    <property type="entry name" value="Nudix_hydrolase"/>
</dbReference>
<comment type="similarity">
    <text evidence="1 3">Belongs to the Nudix hydrolase family.</text>
</comment>
<evidence type="ECO:0000313" key="5">
    <source>
        <dbReference type="EMBL" id="EST13598.1"/>
    </source>
</evidence>
<dbReference type="PATRIC" id="fig|1395513.3.peg.470"/>
<dbReference type="PANTHER" id="PTHR43736:SF1">
    <property type="entry name" value="DIHYDRONEOPTERIN TRIPHOSPHATE DIPHOSPHATASE"/>
    <property type="match status" value="1"/>
</dbReference>
<dbReference type="RefSeq" id="WP_023508775.1">
    <property type="nucleotide sequence ID" value="NZ_AWTC01000001.1"/>
</dbReference>
<dbReference type="InterPro" id="IPR000086">
    <property type="entry name" value="NUDIX_hydrolase_dom"/>
</dbReference>
<reference evidence="5 6" key="1">
    <citation type="journal article" date="2013" name="Genome Announc.">
        <title>Genome Sequence of Sporolactobacillus laevolacticus DSM442, an Efficient Polymer-Grade D-Lactate Producer from Agricultural Waste Cottonseed as a Nitrogen Source.</title>
        <authorList>
            <person name="Wang H."/>
            <person name="Wang L."/>
            <person name="Ju J."/>
            <person name="Yu B."/>
            <person name="Ma Y."/>
        </authorList>
    </citation>
    <scope>NUCLEOTIDE SEQUENCE [LARGE SCALE GENOMIC DNA]</scope>
    <source>
        <strain evidence="5 6">DSM 442</strain>
    </source>
</reference>
<dbReference type="OrthoDB" id="9131041at2"/>
<name>V6J118_9BACL</name>
<dbReference type="GO" id="GO:0016787">
    <property type="term" value="F:hydrolase activity"/>
    <property type="evidence" value="ECO:0007669"/>
    <property type="project" value="UniProtKB-KW"/>
</dbReference>
<dbReference type="STRING" id="1395513.P343_02320"/>
<accession>V6J118</accession>
<dbReference type="PROSITE" id="PS51462">
    <property type="entry name" value="NUDIX"/>
    <property type="match status" value="1"/>
</dbReference>
<keyword evidence="2 3" id="KW-0378">Hydrolase</keyword>
<dbReference type="Proteomes" id="UP000018296">
    <property type="component" value="Unassembled WGS sequence"/>
</dbReference>
<dbReference type="CDD" id="cd04665">
    <property type="entry name" value="NUDIX_RppH"/>
    <property type="match status" value="1"/>
</dbReference>
<proteinExistence type="inferred from homology"/>
<evidence type="ECO:0000256" key="1">
    <source>
        <dbReference type="ARBA" id="ARBA00005582"/>
    </source>
</evidence>
<dbReference type="InterPro" id="IPR015797">
    <property type="entry name" value="NUDIX_hydrolase-like_dom_sf"/>
</dbReference>
<dbReference type="AlphaFoldDB" id="V6J118"/>
<organism evidence="5 6">
    <name type="scientific">Sporolactobacillus laevolacticus DSM 442</name>
    <dbReference type="NCBI Taxonomy" id="1395513"/>
    <lineage>
        <taxon>Bacteria</taxon>
        <taxon>Bacillati</taxon>
        <taxon>Bacillota</taxon>
        <taxon>Bacilli</taxon>
        <taxon>Bacillales</taxon>
        <taxon>Sporolactobacillaceae</taxon>
        <taxon>Sporolactobacillus</taxon>
    </lineage>
</organism>
<evidence type="ECO:0000259" key="4">
    <source>
        <dbReference type="PROSITE" id="PS51462"/>
    </source>
</evidence>
<dbReference type="Pfam" id="PF00293">
    <property type="entry name" value="NUDIX"/>
    <property type="match status" value="1"/>
</dbReference>
<comment type="caution">
    <text evidence="5">The sequence shown here is derived from an EMBL/GenBank/DDBJ whole genome shotgun (WGS) entry which is preliminary data.</text>
</comment>
<evidence type="ECO:0000256" key="2">
    <source>
        <dbReference type="ARBA" id="ARBA00022801"/>
    </source>
</evidence>
<dbReference type="EMBL" id="AWTC01000001">
    <property type="protein sequence ID" value="EST13598.1"/>
    <property type="molecule type" value="Genomic_DNA"/>
</dbReference>
<dbReference type="NCBIfam" id="TIGR02705">
    <property type="entry name" value="nudix_YtkD"/>
    <property type="match status" value="1"/>
</dbReference>
<dbReference type="PROSITE" id="PS00893">
    <property type="entry name" value="NUDIX_BOX"/>
    <property type="match status" value="1"/>
</dbReference>
<sequence length="167" mass="19742">MEEFQTFHDFYGNRVTLALSSSPFSERPKHVWVVCRFHRQWLLTLHSRRGLEFPGGKVEEGERAEDAARREVFEETGARIAHLYFIGQYQVDGRNEKIVKNIYYAEIDQIVLKPDYMETDGPRFVSNLPETIREKKQYSFLMKDQVLARSMRAIRQQQWIPVSELSV</sequence>
<dbReference type="eggNOG" id="COG0494">
    <property type="taxonomic scope" value="Bacteria"/>
</dbReference>
<feature type="domain" description="Nudix hydrolase" evidence="4">
    <location>
        <begin position="14"/>
        <end position="148"/>
    </location>
</feature>
<dbReference type="SUPFAM" id="SSF55811">
    <property type="entry name" value="Nudix"/>
    <property type="match status" value="1"/>
</dbReference>
<dbReference type="PRINTS" id="PR00502">
    <property type="entry name" value="NUDIXFAMILY"/>
</dbReference>